<reference evidence="2 3" key="1">
    <citation type="journal article" date="2005" name="Genome Res.">
        <title>Coping with cold: the genome of the versatile marine Antarctica bacterium Pseudoalteromonas haloplanktis TAC125.</title>
        <authorList>
            <person name="Medigue C."/>
            <person name="Krin E."/>
            <person name="Pascal G."/>
            <person name="Barbe V."/>
            <person name="Bernsel A."/>
            <person name="Bertin P."/>
            <person name="Cheung F."/>
            <person name="Cruveiller S."/>
            <person name="Damico S."/>
            <person name="Duilio A."/>
            <person name="Fang G."/>
            <person name="Feller G."/>
            <person name="Mangenot S."/>
            <person name="Marino G."/>
            <person name="Nilsson J."/>
            <person name="Parilli E."/>
            <person name="Rocha E."/>
            <person name="Rouy Z."/>
            <person name="Sekowska A."/>
            <person name="Tutino M.L."/>
            <person name="Vallenet D."/>
            <person name="von Heijne G."/>
            <person name="Danchin A."/>
        </authorList>
    </citation>
    <scope>NUCLEOTIDE SEQUENCE [LARGE SCALE GENOMIC DNA]</scope>
    <source>
        <strain evidence="3">TAC 125</strain>
    </source>
</reference>
<dbReference type="HOGENOM" id="CLU_3102749_0_0_6"/>
<dbReference type="Proteomes" id="UP000006843">
    <property type="component" value="Chromosome I"/>
</dbReference>
<dbReference type="AlphaFoldDB" id="Q3IFW4"/>
<keyword evidence="3" id="KW-1185">Reference proteome</keyword>
<keyword evidence="1" id="KW-0472">Membrane</keyword>
<keyword evidence="1" id="KW-1133">Transmembrane helix</keyword>
<accession>Q3IFW4</accession>
<name>Q3IFW4_PSET1</name>
<feature type="transmembrane region" description="Helical" evidence="1">
    <location>
        <begin position="6"/>
        <end position="21"/>
    </location>
</feature>
<dbReference type="EMBL" id="CR954246">
    <property type="protein sequence ID" value="CAI87518.1"/>
    <property type="molecule type" value="Genomic_DNA"/>
</dbReference>
<gene>
    <name evidence="2" type="ordered locus">PSHAa2470</name>
</gene>
<keyword evidence="1" id="KW-0812">Transmembrane</keyword>
<protein>
    <submittedName>
        <fullName evidence="2">Orphan protein</fullName>
    </submittedName>
</protein>
<evidence type="ECO:0000313" key="3">
    <source>
        <dbReference type="Proteomes" id="UP000006843"/>
    </source>
</evidence>
<evidence type="ECO:0000256" key="1">
    <source>
        <dbReference type="SAM" id="Phobius"/>
    </source>
</evidence>
<sequence length="51" mass="5743">MHSLVVFLAKNSLILIVYWGLKRKLLSLFKQLCELSDGTAAPLIRPTLFAL</sequence>
<dbReference type="KEGG" id="pha:PSHAa2470"/>
<evidence type="ECO:0000313" key="2">
    <source>
        <dbReference type="EMBL" id="CAI87518.1"/>
    </source>
</evidence>
<organism evidence="2 3">
    <name type="scientific">Pseudoalteromonas translucida (strain TAC 125)</name>
    <dbReference type="NCBI Taxonomy" id="326442"/>
    <lineage>
        <taxon>Bacteria</taxon>
        <taxon>Pseudomonadati</taxon>
        <taxon>Pseudomonadota</taxon>
        <taxon>Gammaproteobacteria</taxon>
        <taxon>Alteromonadales</taxon>
        <taxon>Pseudoalteromonadaceae</taxon>
        <taxon>Pseudoalteromonas</taxon>
    </lineage>
</organism>
<proteinExistence type="predicted"/>